<name>A0ABU5C2Z9_9BACI</name>
<dbReference type="RefSeq" id="WP_390356786.1">
    <property type="nucleotide sequence ID" value="NZ_JBHUIZ010000013.1"/>
</dbReference>
<protein>
    <recommendedName>
        <fullName evidence="4">3-methyladenine DNA glycosylase</fullName>
    </recommendedName>
</protein>
<evidence type="ECO:0008006" key="4">
    <source>
        <dbReference type="Google" id="ProtNLM"/>
    </source>
</evidence>
<keyword evidence="3" id="KW-1185">Reference proteome</keyword>
<comment type="caution">
    <text evidence="2">The sequence shown here is derived from an EMBL/GenBank/DDBJ whole genome shotgun (WGS) entry which is preliminary data.</text>
</comment>
<dbReference type="Proteomes" id="UP001281447">
    <property type="component" value="Unassembled WGS sequence"/>
</dbReference>
<evidence type="ECO:0000313" key="2">
    <source>
        <dbReference type="EMBL" id="MDY0393281.1"/>
    </source>
</evidence>
<proteinExistence type="predicted"/>
<dbReference type="EMBL" id="JAWDIP010000003">
    <property type="protein sequence ID" value="MDY0393281.1"/>
    <property type="molecule type" value="Genomic_DNA"/>
</dbReference>
<sequence>MTENRKHKKEYDNQNPGELHSNKMSQSQGDKNKEQGKHELNNDDADKDKD</sequence>
<feature type="compositionally biased region" description="Basic and acidic residues" evidence="1">
    <location>
        <begin position="30"/>
        <end position="50"/>
    </location>
</feature>
<reference evidence="2 3" key="1">
    <citation type="submission" date="2023-10" db="EMBL/GenBank/DDBJ databases">
        <title>Virgibacillus halophilus 5B73C genome.</title>
        <authorList>
            <person name="Miliotis G."/>
            <person name="Sengupta P."/>
            <person name="Hameed A."/>
            <person name="Chuvochina M."/>
            <person name="Mcdonagh F."/>
            <person name="Simpson A.C."/>
            <person name="Singh N.K."/>
            <person name="Rekha P.D."/>
            <person name="Raman K."/>
            <person name="Hugenholtz P."/>
            <person name="Venkateswaran K."/>
        </authorList>
    </citation>
    <scope>NUCLEOTIDE SEQUENCE [LARGE SCALE GENOMIC DNA]</scope>
    <source>
        <strain evidence="2 3">5B73C</strain>
    </source>
</reference>
<accession>A0ABU5C2Z9</accession>
<evidence type="ECO:0000256" key="1">
    <source>
        <dbReference type="SAM" id="MobiDB-lite"/>
    </source>
</evidence>
<evidence type="ECO:0000313" key="3">
    <source>
        <dbReference type="Proteomes" id="UP001281447"/>
    </source>
</evidence>
<organism evidence="2 3">
    <name type="scientific">Tigheibacillus halophilus</name>
    <dbReference type="NCBI Taxonomy" id="361280"/>
    <lineage>
        <taxon>Bacteria</taxon>
        <taxon>Bacillati</taxon>
        <taxon>Bacillota</taxon>
        <taxon>Bacilli</taxon>
        <taxon>Bacillales</taxon>
        <taxon>Bacillaceae</taxon>
        <taxon>Tigheibacillus</taxon>
    </lineage>
</organism>
<feature type="region of interest" description="Disordered" evidence="1">
    <location>
        <begin position="1"/>
        <end position="50"/>
    </location>
</feature>
<gene>
    <name evidence="2" type="ORF">RWE15_01100</name>
</gene>